<name>A0A0R1WRI5_9LACO</name>
<sequence length="117" mass="13060">MKVKVSQTDIKQFEAEAKRIVAQADKMRKQGEVIHKKVIKNVDILIAEKIPQLIGIPKDSKVFSIALNNSIFSLENVTSYTGLVADIYKAVSGVELSYGHESGYFDNSGNLERENFL</sequence>
<dbReference type="AlphaFoldDB" id="A0A0R1WRI5"/>
<dbReference type="Proteomes" id="UP000051054">
    <property type="component" value="Unassembled WGS sequence"/>
</dbReference>
<comment type="caution">
    <text evidence="1">The sequence shown here is derived from an EMBL/GenBank/DDBJ whole genome shotgun (WGS) entry which is preliminary data.</text>
</comment>
<evidence type="ECO:0000313" key="1">
    <source>
        <dbReference type="EMBL" id="KRM18788.1"/>
    </source>
</evidence>
<keyword evidence="2" id="KW-1185">Reference proteome</keyword>
<organism evidence="1 2">
    <name type="scientific">Ligilactobacillus hayakitensis DSM 18933 = JCM 14209</name>
    <dbReference type="NCBI Taxonomy" id="1423755"/>
    <lineage>
        <taxon>Bacteria</taxon>
        <taxon>Bacillati</taxon>
        <taxon>Bacillota</taxon>
        <taxon>Bacilli</taxon>
        <taxon>Lactobacillales</taxon>
        <taxon>Lactobacillaceae</taxon>
        <taxon>Ligilactobacillus</taxon>
    </lineage>
</organism>
<dbReference type="RefSeq" id="WP_025021842.1">
    <property type="nucleotide sequence ID" value="NZ_AZGD01000090.1"/>
</dbReference>
<gene>
    <name evidence="1" type="ORF">FC40_GL000573</name>
</gene>
<dbReference type="PATRIC" id="fig|1423755.3.peg.626"/>
<proteinExistence type="predicted"/>
<dbReference type="EMBL" id="AZGD01000090">
    <property type="protein sequence ID" value="KRM18788.1"/>
    <property type="molecule type" value="Genomic_DNA"/>
</dbReference>
<protein>
    <submittedName>
        <fullName evidence="1">Uncharacterized protein</fullName>
    </submittedName>
</protein>
<reference evidence="1 2" key="1">
    <citation type="journal article" date="2015" name="Genome Announc.">
        <title>Expanding the biotechnology potential of lactobacilli through comparative genomics of 213 strains and associated genera.</title>
        <authorList>
            <person name="Sun Z."/>
            <person name="Harris H.M."/>
            <person name="McCann A."/>
            <person name="Guo C."/>
            <person name="Argimon S."/>
            <person name="Zhang W."/>
            <person name="Yang X."/>
            <person name="Jeffery I.B."/>
            <person name="Cooney J.C."/>
            <person name="Kagawa T.F."/>
            <person name="Liu W."/>
            <person name="Song Y."/>
            <person name="Salvetti E."/>
            <person name="Wrobel A."/>
            <person name="Rasinkangas P."/>
            <person name="Parkhill J."/>
            <person name="Rea M.C."/>
            <person name="O'Sullivan O."/>
            <person name="Ritari J."/>
            <person name="Douillard F.P."/>
            <person name="Paul Ross R."/>
            <person name="Yang R."/>
            <person name="Briner A.E."/>
            <person name="Felis G.E."/>
            <person name="de Vos W.M."/>
            <person name="Barrangou R."/>
            <person name="Klaenhammer T.R."/>
            <person name="Caufield P.W."/>
            <person name="Cui Y."/>
            <person name="Zhang H."/>
            <person name="O'Toole P.W."/>
        </authorList>
    </citation>
    <scope>NUCLEOTIDE SEQUENCE [LARGE SCALE GENOMIC DNA]</scope>
    <source>
        <strain evidence="1 2">DSM 18933</strain>
    </source>
</reference>
<accession>A0A0R1WRI5</accession>
<evidence type="ECO:0000313" key="2">
    <source>
        <dbReference type="Proteomes" id="UP000051054"/>
    </source>
</evidence>